<dbReference type="Gene3D" id="3.90.850.10">
    <property type="entry name" value="Fumarylacetoacetase-like, C-terminal domain"/>
    <property type="match status" value="1"/>
</dbReference>
<comment type="similarity">
    <text evidence="1">Belongs to the FAH family.</text>
</comment>
<evidence type="ECO:0000256" key="1">
    <source>
        <dbReference type="ARBA" id="ARBA00010211"/>
    </source>
</evidence>
<protein>
    <submittedName>
        <fullName evidence="4">Unannotated protein</fullName>
    </submittedName>
</protein>
<dbReference type="PANTHER" id="PTHR42796">
    <property type="entry name" value="FUMARYLACETOACETATE HYDROLASE DOMAIN-CONTAINING PROTEIN 2A-RELATED"/>
    <property type="match status" value="1"/>
</dbReference>
<proteinExistence type="inferred from homology"/>
<sequence>MNLPLPMPGKVIAVGLNYKDHAAEAGVPIPLAPVLFTKWTTSLIPNGANITLHKGVTQLDWEAEFAVVIGKRASHVSESEALSYVSGYTCMNDVTDREAQTKDGQWVRSKSYDTYGPIGPVIVPASQIPDPHNLKIEARLNGKTMQTSNTSNLIFNIPYLISYISQRVTLEPGDVITTGTPHGVGTFYKPPIFMKDGDVIEIEIEKIGILKNQVVAEK</sequence>
<dbReference type="GO" id="GO:0019752">
    <property type="term" value="P:carboxylic acid metabolic process"/>
    <property type="evidence" value="ECO:0007669"/>
    <property type="project" value="UniProtKB-ARBA"/>
</dbReference>
<dbReference type="Pfam" id="PF01557">
    <property type="entry name" value="FAA_hydrolase"/>
    <property type="match status" value="1"/>
</dbReference>
<name>A0A6J6UN22_9ZZZZ</name>
<reference evidence="4" key="1">
    <citation type="submission" date="2020-05" db="EMBL/GenBank/DDBJ databases">
        <authorList>
            <person name="Chiriac C."/>
            <person name="Salcher M."/>
            <person name="Ghai R."/>
            <person name="Kavagutti S V."/>
        </authorList>
    </citation>
    <scope>NUCLEOTIDE SEQUENCE</scope>
</reference>
<evidence type="ECO:0000256" key="2">
    <source>
        <dbReference type="ARBA" id="ARBA00022723"/>
    </source>
</evidence>
<dbReference type="InterPro" id="IPR036663">
    <property type="entry name" value="Fumarylacetoacetase_C_sf"/>
</dbReference>
<dbReference type="InterPro" id="IPR011234">
    <property type="entry name" value="Fumarylacetoacetase-like_C"/>
</dbReference>
<accession>A0A6J6UN22</accession>
<dbReference type="AlphaFoldDB" id="A0A6J6UN22"/>
<dbReference type="FunFam" id="3.90.850.10:FF:000002">
    <property type="entry name" value="2-hydroxyhepta-2,4-diene-1,7-dioate isomerase"/>
    <property type="match status" value="1"/>
</dbReference>
<keyword evidence="2" id="KW-0479">Metal-binding</keyword>
<evidence type="ECO:0000259" key="3">
    <source>
        <dbReference type="Pfam" id="PF01557"/>
    </source>
</evidence>
<dbReference type="GO" id="GO:0046872">
    <property type="term" value="F:metal ion binding"/>
    <property type="evidence" value="ECO:0007669"/>
    <property type="project" value="UniProtKB-KW"/>
</dbReference>
<dbReference type="SUPFAM" id="SSF56529">
    <property type="entry name" value="FAH"/>
    <property type="match status" value="1"/>
</dbReference>
<evidence type="ECO:0000313" key="4">
    <source>
        <dbReference type="EMBL" id="CAB4760575.1"/>
    </source>
</evidence>
<dbReference type="InterPro" id="IPR051121">
    <property type="entry name" value="FAH"/>
</dbReference>
<dbReference type="GO" id="GO:0016853">
    <property type="term" value="F:isomerase activity"/>
    <property type="evidence" value="ECO:0007669"/>
    <property type="project" value="UniProtKB-ARBA"/>
</dbReference>
<organism evidence="4">
    <name type="scientific">freshwater metagenome</name>
    <dbReference type="NCBI Taxonomy" id="449393"/>
    <lineage>
        <taxon>unclassified sequences</taxon>
        <taxon>metagenomes</taxon>
        <taxon>ecological metagenomes</taxon>
    </lineage>
</organism>
<gene>
    <name evidence="4" type="ORF">UFOPK2850_01093</name>
</gene>
<dbReference type="PANTHER" id="PTHR42796:SF4">
    <property type="entry name" value="FUMARYLACETOACETATE HYDROLASE DOMAIN-CONTAINING PROTEIN 2A"/>
    <property type="match status" value="1"/>
</dbReference>
<dbReference type="EMBL" id="CAEZZH010000014">
    <property type="protein sequence ID" value="CAB4760575.1"/>
    <property type="molecule type" value="Genomic_DNA"/>
</dbReference>
<feature type="domain" description="Fumarylacetoacetase-like C-terminal" evidence="3">
    <location>
        <begin position="10"/>
        <end position="215"/>
    </location>
</feature>